<feature type="region of interest" description="Disordered" evidence="1">
    <location>
        <begin position="58"/>
        <end position="81"/>
    </location>
</feature>
<evidence type="ECO:0000256" key="1">
    <source>
        <dbReference type="SAM" id="MobiDB-lite"/>
    </source>
</evidence>
<dbReference type="EMBL" id="LPWD01000417">
    <property type="protein sequence ID" value="ODS02063.1"/>
    <property type="molecule type" value="Genomic_DNA"/>
</dbReference>
<dbReference type="AlphaFoldDB" id="A0A1E3W8C8"/>
<dbReference type="InterPro" id="IPR046765">
    <property type="entry name" value="Antitox_RHH"/>
</dbReference>
<sequence length="81" mass="9102">MTLPSYKARPRRKIIGFAPEILQALEMLALDCGRSVQSLADEAFQDLLGKYHRPTSLKDALRESTRRLPANDDAPPERHGT</sequence>
<name>A0A1E3W8C8_9HYPH</name>
<gene>
    <name evidence="3" type="ORF">AUC71_02495</name>
</gene>
<comment type="caution">
    <text evidence="3">The sequence shown here is derived from an EMBL/GenBank/DDBJ whole genome shotgun (WGS) entry which is preliminary data.</text>
</comment>
<reference evidence="3 4" key="1">
    <citation type="journal article" date="2016" name="Environ. Microbiol.">
        <title>New Methyloceanibacter diversity from North Sea sediments includes methanotroph containing solely the soluble methane monooxygenase.</title>
        <authorList>
            <person name="Vekeman B."/>
            <person name="Kerckhof F.M."/>
            <person name="Cremers G."/>
            <person name="de Vos P."/>
            <person name="Vandamme P."/>
            <person name="Boon N."/>
            <person name="Op den Camp H.J."/>
            <person name="Heylen K."/>
        </authorList>
    </citation>
    <scope>NUCLEOTIDE SEQUENCE [LARGE SCALE GENOMIC DNA]</scope>
    <source>
        <strain evidence="3 4">R-67177</strain>
    </source>
</reference>
<dbReference type="OrthoDB" id="8129183at2"/>
<protein>
    <recommendedName>
        <fullName evidence="2">Antitoxin-like ribbon-helix-helix domain-containing protein</fullName>
    </recommendedName>
</protein>
<accession>A0A1E3W8C8</accession>
<proteinExistence type="predicted"/>
<evidence type="ECO:0000313" key="3">
    <source>
        <dbReference type="EMBL" id="ODS02063.1"/>
    </source>
</evidence>
<keyword evidence="4" id="KW-1185">Reference proteome</keyword>
<feature type="compositionally biased region" description="Basic and acidic residues" evidence="1">
    <location>
        <begin position="59"/>
        <end position="81"/>
    </location>
</feature>
<dbReference type="Proteomes" id="UP000095042">
    <property type="component" value="Unassembled WGS sequence"/>
</dbReference>
<feature type="domain" description="Antitoxin-like ribbon-helix-helix" evidence="2">
    <location>
        <begin position="17"/>
        <end position="54"/>
    </location>
</feature>
<evidence type="ECO:0000313" key="4">
    <source>
        <dbReference type="Proteomes" id="UP000095042"/>
    </source>
</evidence>
<dbReference type="Pfam" id="PF20605">
    <property type="entry name" value="Antitox_RHH"/>
    <property type="match status" value="1"/>
</dbReference>
<organism evidence="3 4">
    <name type="scientific">Methyloceanibacter marginalis</name>
    <dbReference type="NCBI Taxonomy" id="1774971"/>
    <lineage>
        <taxon>Bacteria</taxon>
        <taxon>Pseudomonadati</taxon>
        <taxon>Pseudomonadota</taxon>
        <taxon>Alphaproteobacteria</taxon>
        <taxon>Hyphomicrobiales</taxon>
        <taxon>Hyphomicrobiaceae</taxon>
        <taxon>Methyloceanibacter</taxon>
    </lineage>
</organism>
<evidence type="ECO:0000259" key="2">
    <source>
        <dbReference type="Pfam" id="PF20605"/>
    </source>
</evidence>